<organism evidence="4 5">
    <name type="scientific">Conger conger</name>
    <name type="common">Conger eel</name>
    <name type="synonym">Muraena conger</name>
    <dbReference type="NCBI Taxonomy" id="82655"/>
    <lineage>
        <taxon>Eukaryota</taxon>
        <taxon>Metazoa</taxon>
        <taxon>Chordata</taxon>
        <taxon>Craniata</taxon>
        <taxon>Vertebrata</taxon>
        <taxon>Euteleostomi</taxon>
        <taxon>Actinopterygii</taxon>
        <taxon>Neopterygii</taxon>
        <taxon>Teleostei</taxon>
        <taxon>Anguilliformes</taxon>
        <taxon>Congridae</taxon>
        <taxon>Conger</taxon>
    </lineage>
</organism>
<gene>
    <name evidence="4" type="ORF">COCON_G00068820</name>
</gene>
<feature type="disulfide bond" evidence="2">
    <location>
        <begin position="202"/>
        <end position="220"/>
    </location>
</feature>
<dbReference type="EMBL" id="JAFJMO010000004">
    <property type="protein sequence ID" value="KAJ8279816.1"/>
    <property type="molecule type" value="Genomic_DNA"/>
</dbReference>
<dbReference type="Gene3D" id="2.60.120.200">
    <property type="match status" value="1"/>
</dbReference>
<evidence type="ECO:0000313" key="5">
    <source>
        <dbReference type="Proteomes" id="UP001152803"/>
    </source>
</evidence>
<reference evidence="4" key="1">
    <citation type="journal article" date="2023" name="Science">
        <title>Genome structures resolve the early diversification of teleost fishes.</title>
        <authorList>
            <person name="Parey E."/>
            <person name="Louis A."/>
            <person name="Montfort J."/>
            <person name="Bouchez O."/>
            <person name="Roques C."/>
            <person name="Iampietro C."/>
            <person name="Lluch J."/>
            <person name="Castinel A."/>
            <person name="Donnadieu C."/>
            <person name="Desvignes T."/>
            <person name="Floi Bucao C."/>
            <person name="Jouanno E."/>
            <person name="Wen M."/>
            <person name="Mejri S."/>
            <person name="Dirks R."/>
            <person name="Jansen H."/>
            <person name="Henkel C."/>
            <person name="Chen W.J."/>
            <person name="Zahm M."/>
            <person name="Cabau C."/>
            <person name="Klopp C."/>
            <person name="Thompson A.W."/>
            <person name="Robinson-Rechavi M."/>
            <person name="Braasch I."/>
            <person name="Lecointre G."/>
            <person name="Bobe J."/>
            <person name="Postlethwait J.H."/>
            <person name="Berthelot C."/>
            <person name="Roest Crollius H."/>
            <person name="Guiguen Y."/>
        </authorList>
    </citation>
    <scope>NUCLEOTIDE SEQUENCE</scope>
    <source>
        <strain evidence="4">Concon-B</strain>
    </source>
</reference>
<dbReference type="Pfam" id="PF00057">
    <property type="entry name" value="Ldl_recept_a"/>
    <property type="match status" value="1"/>
</dbReference>
<dbReference type="InterPro" id="IPR051560">
    <property type="entry name" value="MAM_domain-containing"/>
</dbReference>
<dbReference type="PANTHER" id="PTHR23282:SF101">
    <property type="entry name" value="MAM DOMAIN-CONTAINING PROTEIN"/>
    <property type="match status" value="1"/>
</dbReference>
<dbReference type="SMART" id="SM00137">
    <property type="entry name" value="MAM"/>
    <property type="match status" value="1"/>
</dbReference>
<dbReference type="GO" id="GO:0016020">
    <property type="term" value="C:membrane"/>
    <property type="evidence" value="ECO:0007669"/>
    <property type="project" value="InterPro"/>
</dbReference>
<sequence length="231" mass="25166">MCNSKCILETKFCNFVYDCLPDLVDESGCPMACDFESGLCGWSVEATDWASSWKRVKAEDAVLNGSAPSQDHSNRSSKGHYLWLAGEAGLGSSSVLANSSVYHSTAPSCAFRFHYSLQGNGTLSAWLRSGRENQMVFHTGKETEKEWMESEIPLSIGLEEFQIVFEGRVVGEGGFLALDSFLFSDCEATPVPSVCLEGSWPCGGESCVPRWALCDLQPDCPQGSDEDPLLC</sequence>
<dbReference type="PANTHER" id="PTHR23282">
    <property type="entry name" value="APICAL ENDOSOMAL GLYCOPROTEIN PRECURSOR"/>
    <property type="match status" value="1"/>
</dbReference>
<evidence type="ECO:0000313" key="4">
    <source>
        <dbReference type="EMBL" id="KAJ8279816.1"/>
    </source>
</evidence>
<comment type="caution">
    <text evidence="4">The sequence shown here is derived from an EMBL/GenBank/DDBJ whole genome shotgun (WGS) entry which is preliminary data.</text>
</comment>
<dbReference type="InterPro" id="IPR036055">
    <property type="entry name" value="LDL_receptor-like_sf"/>
</dbReference>
<dbReference type="CDD" id="cd00112">
    <property type="entry name" value="LDLa"/>
    <property type="match status" value="1"/>
</dbReference>
<dbReference type="CDD" id="cd06263">
    <property type="entry name" value="MAM"/>
    <property type="match status" value="1"/>
</dbReference>
<dbReference type="InterPro" id="IPR013320">
    <property type="entry name" value="ConA-like_dom_sf"/>
</dbReference>
<dbReference type="Pfam" id="PF00629">
    <property type="entry name" value="MAM"/>
    <property type="match status" value="1"/>
</dbReference>
<feature type="domain" description="MAM" evidence="3">
    <location>
        <begin position="31"/>
        <end position="188"/>
    </location>
</feature>
<dbReference type="Proteomes" id="UP001152803">
    <property type="component" value="Unassembled WGS sequence"/>
</dbReference>
<dbReference type="SUPFAM" id="SSF57424">
    <property type="entry name" value="LDL receptor-like module"/>
    <property type="match status" value="1"/>
</dbReference>
<dbReference type="PROSITE" id="PS50068">
    <property type="entry name" value="LDLRA_2"/>
    <property type="match status" value="1"/>
</dbReference>
<keyword evidence="5" id="KW-1185">Reference proteome</keyword>
<dbReference type="SUPFAM" id="SSF49899">
    <property type="entry name" value="Concanavalin A-like lectins/glucanases"/>
    <property type="match status" value="1"/>
</dbReference>
<comment type="caution">
    <text evidence="2">Lacks conserved residue(s) required for the propagation of feature annotation.</text>
</comment>
<dbReference type="PROSITE" id="PS50060">
    <property type="entry name" value="MAM_2"/>
    <property type="match status" value="1"/>
</dbReference>
<name>A0A9Q1I477_CONCO</name>
<evidence type="ECO:0000256" key="1">
    <source>
        <dbReference type="ARBA" id="ARBA00023157"/>
    </source>
</evidence>
<keyword evidence="1 2" id="KW-1015">Disulfide bond</keyword>
<evidence type="ECO:0000259" key="3">
    <source>
        <dbReference type="PROSITE" id="PS50060"/>
    </source>
</evidence>
<accession>A0A9Q1I477</accession>
<evidence type="ECO:0000256" key="2">
    <source>
        <dbReference type="PROSITE-ProRule" id="PRU00124"/>
    </source>
</evidence>
<dbReference type="InterPro" id="IPR000998">
    <property type="entry name" value="MAM_dom"/>
</dbReference>
<feature type="disulfide bond" evidence="2">
    <location>
        <begin position="195"/>
        <end position="207"/>
    </location>
</feature>
<proteinExistence type="predicted"/>
<dbReference type="AlphaFoldDB" id="A0A9Q1I477"/>
<protein>
    <recommendedName>
        <fullName evidence="3">MAM domain-containing protein</fullName>
    </recommendedName>
</protein>
<dbReference type="Gene3D" id="4.10.400.10">
    <property type="entry name" value="Low-density Lipoprotein Receptor"/>
    <property type="match status" value="1"/>
</dbReference>
<dbReference type="SMART" id="SM00192">
    <property type="entry name" value="LDLa"/>
    <property type="match status" value="2"/>
</dbReference>
<dbReference type="InterPro" id="IPR002172">
    <property type="entry name" value="LDrepeatLR_classA_rpt"/>
</dbReference>
<dbReference type="OrthoDB" id="6239681at2759"/>